<evidence type="ECO:0000256" key="4">
    <source>
        <dbReference type="ARBA" id="ARBA00023163"/>
    </source>
</evidence>
<dbReference type="PROSITE" id="PS51640">
    <property type="entry name" value="MRG"/>
    <property type="match status" value="1"/>
</dbReference>
<dbReference type="PANTHER" id="PTHR10880">
    <property type="entry name" value="MORTALITY FACTOR 4-LIKE PROTEIN"/>
    <property type="match status" value="1"/>
</dbReference>
<keyword evidence="5" id="KW-0539">Nucleus</keyword>
<keyword evidence="2" id="KW-0156">Chromatin regulator</keyword>
<dbReference type="SMART" id="SM00298">
    <property type="entry name" value="CHROMO"/>
    <property type="match status" value="1"/>
</dbReference>
<feature type="region of interest" description="Disordered" evidence="6">
    <location>
        <begin position="75"/>
        <end position="100"/>
    </location>
</feature>
<protein>
    <submittedName>
        <fullName evidence="8">Mortality factor 4-like protein 1</fullName>
    </submittedName>
</protein>
<feature type="compositionally biased region" description="Low complexity" evidence="6">
    <location>
        <begin position="161"/>
        <end position="170"/>
    </location>
</feature>
<feature type="compositionally biased region" description="Low complexity" evidence="6">
    <location>
        <begin position="86"/>
        <end position="100"/>
    </location>
</feature>
<dbReference type="GO" id="GO:0006355">
    <property type="term" value="P:regulation of DNA-templated transcription"/>
    <property type="evidence" value="ECO:0007669"/>
    <property type="project" value="InterPro"/>
</dbReference>
<dbReference type="EMBL" id="BT078670">
    <property type="protein sequence ID" value="ACO13094.1"/>
    <property type="molecule type" value="mRNA"/>
</dbReference>
<reference evidence="8" key="1">
    <citation type="submission" date="2009-06" db="EMBL/GenBank/DDBJ databases">
        <title>Lepeophtheirus salmonis ESTs and full-length cDNAs.</title>
        <authorList>
            <person name="Yasuike M."/>
            <person name="von Schalburg K."/>
            <person name="Cooper G."/>
            <person name="Leong J."/>
            <person name="Jones S.R.M."/>
            <person name="Koop B.F."/>
        </authorList>
    </citation>
    <scope>NUCLEOTIDE SEQUENCE</scope>
    <source>
        <strain evidence="8">Pacific form</strain>
        <tissue evidence="8">Whole</tissue>
    </source>
</reference>
<gene>
    <name evidence="8" type="primary">MO4L1</name>
</gene>
<dbReference type="OrthoDB" id="124855at2759"/>
<dbReference type="InterPro" id="IPR008676">
    <property type="entry name" value="MRG"/>
</dbReference>
<keyword evidence="4" id="KW-0804">Transcription</keyword>
<dbReference type="PIRSF" id="PIRSF038133">
    <property type="entry name" value="HAT_Nua4_EAF3/MRG15"/>
    <property type="match status" value="1"/>
</dbReference>
<evidence type="ECO:0000256" key="2">
    <source>
        <dbReference type="ARBA" id="ARBA00022853"/>
    </source>
</evidence>
<dbReference type="Pfam" id="PF05712">
    <property type="entry name" value="MRG"/>
    <property type="match status" value="1"/>
</dbReference>
<dbReference type="GO" id="GO:0006325">
    <property type="term" value="P:chromatin organization"/>
    <property type="evidence" value="ECO:0007669"/>
    <property type="project" value="UniProtKB-KW"/>
</dbReference>
<evidence type="ECO:0000313" key="8">
    <source>
        <dbReference type="EMBL" id="ACO13094.1"/>
    </source>
</evidence>
<dbReference type="Pfam" id="PF22732">
    <property type="entry name" value="MSL3_chromo-like"/>
    <property type="match status" value="1"/>
</dbReference>
<evidence type="ECO:0000259" key="7">
    <source>
        <dbReference type="SMART" id="SM00298"/>
    </source>
</evidence>
<dbReference type="InterPro" id="IPR000953">
    <property type="entry name" value="Chromo/chromo_shadow_dom"/>
</dbReference>
<dbReference type="AlphaFoldDB" id="C1BVP1"/>
<evidence type="ECO:0000256" key="6">
    <source>
        <dbReference type="SAM" id="MobiDB-lite"/>
    </source>
</evidence>
<name>C1BVP1_LEPSM</name>
<dbReference type="Gene3D" id="2.30.30.140">
    <property type="match status" value="1"/>
</dbReference>
<proteinExistence type="evidence at transcript level"/>
<evidence type="ECO:0000256" key="1">
    <source>
        <dbReference type="ARBA" id="ARBA00004123"/>
    </source>
</evidence>
<dbReference type="SUPFAM" id="SSF54160">
    <property type="entry name" value="Chromo domain-like"/>
    <property type="match status" value="1"/>
</dbReference>
<sequence>MKFSENEKLLCYHGPLLYEAKCVKTRKEGSGGYSYYVHYQGWNKNWDEWVTEGRMLKINPESREMQKRLLEQHLAATKESKKSKSSKSSSNKKTPSSRASTPGEIIFCEIQDGKLTTLFLLCYITDTSGTSGASFIKKEEATPVSSKKKRMDDDVANSPRTTSTSSTSSSTGSRLIRFKISVPEELRYVLVNDWDLITVKKNLFSLPAKYSIATLIKDYLENKNVYQGRNYYIVTEVMKGILDTFNRLIGKELLYKVECKQYKELRIGSQESYTDIYGTAHLLRLLSKIDTVLNLTKIEVDSDVFLIESIIGDFLKYLEDNMNKLFTSKNYKDAGDEYIKHSV</sequence>
<dbReference type="GO" id="GO:0005634">
    <property type="term" value="C:nucleus"/>
    <property type="evidence" value="ECO:0007669"/>
    <property type="project" value="UniProtKB-SubCell"/>
</dbReference>
<dbReference type="InterPro" id="IPR053820">
    <property type="entry name" value="MSL3_chromo-like"/>
</dbReference>
<evidence type="ECO:0000256" key="3">
    <source>
        <dbReference type="ARBA" id="ARBA00023015"/>
    </source>
</evidence>
<organism evidence="8">
    <name type="scientific">Lepeophtheirus salmonis</name>
    <name type="common">Salmon louse</name>
    <name type="synonym">Caligus salmonis</name>
    <dbReference type="NCBI Taxonomy" id="72036"/>
    <lineage>
        <taxon>Eukaryota</taxon>
        <taxon>Metazoa</taxon>
        <taxon>Ecdysozoa</taxon>
        <taxon>Arthropoda</taxon>
        <taxon>Crustacea</taxon>
        <taxon>Multicrustacea</taxon>
        <taxon>Hexanauplia</taxon>
        <taxon>Copepoda</taxon>
        <taxon>Siphonostomatoida</taxon>
        <taxon>Caligidae</taxon>
        <taxon>Lepeophtheirus</taxon>
    </lineage>
</organism>
<keyword evidence="3" id="KW-0805">Transcription regulation</keyword>
<comment type="subcellular location">
    <subcellularLocation>
        <location evidence="1">Nucleus</location>
    </subcellularLocation>
</comment>
<feature type="domain" description="Chromo" evidence="7">
    <location>
        <begin position="17"/>
        <end position="74"/>
    </location>
</feature>
<accession>C1BVP1</accession>
<dbReference type="GO" id="GO:0035267">
    <property type="term" value="C:NuA4 histone acetyltransferase complex"/>
    <property type="evidence" value="ECO:0007669"/>
    <property type="project" value="TreeGrafter"/>
</dbReference>
<dbReference type="InterPro" id="IPR026541">
    <property type="entry name" value="MRG_dom"/>
</dbReference>
<dbReference type="Gene3D" id="1.10.274.30">
    <property type="entry name" value="MRG domain"/>
    <property type="match status" value="1"/>
</dbReference>
<dbReference type="InterPro" id="IPR016197">
    <property type="entry name" value="Chromo-like_dom_sf"/>
</dbReference>
<dbReference type="InterPro" id="IPR038217">
    <property type="entry name" value="MRG_C_sf"/>
</dbReference>
<dbReference type="PANTHER" id="PTHR10880:SF48">
    <property type="entry name" value="MORTALITY FACTOR 4 LIKE 2"/>
    <property type="match status" value="1"/>
</dbReference>
<feature type="region of interest" description="Disordered" evidence="6">
    <location>
        <begin position="146"/>
        <end position="170"/>
    </location>
</feature>
<evidence type="ECO:0000256" key="5">
    <source>
        <dbReference type="ARBA" id="ARBA00023242"/>
    </source>
</evidence>